<dbReference type="InterPro" id="IPR051219">
    <property type="entry name" value="Heterochromatin_chromo-domain"/>
</dbReference>
<comment type="subcellular location">
    <subcellularLocation>
        <location evidence="1">Nucleus</location>
    </subcellularLocation>
</comment>
<protein>
    <recommendedName>
        <fullName evidence="3">Chromo domain-containing protein</fullName>
    </recommendedName>
</protein>
<dbReference type="CDD" id="cd00024">
    <property type="entry name" value="CD_CSD"/>
    <property type="match status" value="1"/>
</dbReference>
<evidence type="ECO:0000256" key="2">
    <source>
        <dbReference type="ARBA" id="ARBA00023242"/>
    </source>
</evidence>
<proteinExistence type="predicted"/>
<dbReference type="SMART" id="SM00298">
    <property type="entry name" value="CHROMO"/>
    <property type="match status" value="1"/>
</dbReference>
<evidence type="ECO:0000313" key="4">
    <source>
        <dbReference type="EMBL" id="CAJ0955626.1"/>
    </source>
</evidence>
<gene>
    <name evidence="4" type="ORF">RIMI_LOCUS15204645</name>
</gene>
<feature type="non-terminal residue" evidence="4">
    <location>
        <position position="149"/>
    </location>
</feature>
<dbReference type="Gene3D" id="3.20.20.100">
    <property type="entry name" value="NADP-dependent oxidoreductase domain"/>
    <property type="match status" value="1"/>
</dbReference>
<dbReference type="InterPro" id="IPR036812">
    <property type="entry name" value="NAD(P)_OxRdtase_dom_sf"/>
</dbReference>
<keyword evidence="2" id="KW-0539">Nucleus</keyword>
<dbReference type="InterPro" id="IPR023780">
    <property type="entry name" value="Chromo_domain"/>
</dbReference>
<dbReference type="SUPFAM" id="SSF51430">
    <property type="entry name" value="NAD(P)-linked oxidoreductase"/>
    <property type="match status" value="1"/>
</dbReference>
<dbReference type="Gene3D" id="2.40.50.40">
    <property type="match status" value="1"/>
</dbReference>
<name>A0ABN9M0B7_9NEOB</name>
<feature type="domain" description="Chromo" evidence="3">
    <location>
        <begin position="19"/>
        <end position="77"/>
    </location>
</feature>
<dbReference type="EMBL" id="CAUEEQ010040511">
    <property type="protein sequence ID" value="CAJ0955626.1"/>
    <property type="molecule type" value="Genomic_DNA"/>
</dbReference>
<evidence type="ECO:0000256" key="1">
    <source>
        <dbReference type="ARBA" id="ARBA00004123"/>
    </source>
</evidence>
<accession>A0ABN9M0B7</accession>
<dbReference type="Proteomes" id="UP001176940">
    <property type="component" value="Unassembled WGS sequence"/>
</dbReference>
<dbReference type="InterPro" id="IPR000953">
    <property type="entry name" value="Chromo/chromo_shadow_dom"/>
</dbReference>
<dbReference type="Pfam" id="PF00385">
    <property type="entry name" value="Chromo"/>
    <property type="match status" value="1"/>
</dbReference>
<dbReference type="PANTHER" id="PTHR22812">
    <property type="entry name" value="CHROMOBOX PROTEIN"/>
    <property type="match status" value="1"/>
</dbReference>
<organism evidence="4 5">
    <name type="scientific">Ranitomeya imitator</name>
    <name type="common">mimic poison frog</name>
    <dbReference type="NCBI Taxonomy" id="111125"/>
    <lineage>
        <taxon>Eukaryota</taxon>
        <taxon>Metazoa</taxon>
        <taxon>Chordata</taxon>
        <taxon>Craniata</taxon>
        <taxon>Vertebrata</taxon>
        <taxon>Euteleostomi</taxon>
        <taxon>Amphibia</taxon>
        <taxon>Batrachia</taxon>
        <taxon>Anura</taxon>
        <taxon>Neobatrachia</taxon>
        <taxon>Hyloidea</taxon>
        <taxon>Dendrobatidae</taxon>
        <taxon>Dendrobatinae</taxon>
        <taxon>Ranitomeya</taxon>
    </lineage>
</organism>
<reference evidence="4" key="1">
    <citation type="submission" date="2023-07" db="EMBL/GenBank/DDBJ databases">
        <authorList>
            <person name="Stuckert A."/>
        </authorList>
    </citation>
    <scope>NUCLEOTIDE SEQUENCE</scope>
</reference>
<evidence type="ECO:0000259" key="3">
    <source>
        <dbReference type="PROSITE" id="PS50013"/>
    </source>
</evidence>
<keyword evidence="5" id="KW-1185">Reference proteome</keyword>
<comment type="caution">
    <text evidence="4">The sequence shown here is derived from an EMBL/GenBank/DDBJ whole genome shotgun (WGS) entry which is preliminary data.</text>
</comment>
<dbReference type="PROSITE" id="PS50013">
    <property type="entry name" value="CHROMO_2"/>
    <property type="match status" value="1"/>
</dbReference>
<evidence type="ECO:0000313" key="5">
    <source>
        <dbReference type="Proteomes" id="UP001176940"/>
    </source>
</evidence>
<dbReference type="InterPro" id="IPR016197">
    <property type="entry name" value="Chromo-like_dom_sf"/>
</dbReference>
<sequence>MVPSVDPPAPVLVEGELEYIVEKILDSRVSRRKLQYLVKWKGYAQEDNSWVFASDVHAPDLVRAFHMAHRGRPGGSACLFDFSCLLEALGRRGCTSVPLVRLSTPWNMPLWCNNHTPERVRLGLEKSLKDLQLDYMDLFLIPSTTQWSL</sequence>
<dbReference type="SUPFAM" id="SSF54160">
    <property type="entry name" value="Chromo domain-like"/>
    <property type="match status" value="1"/>
</dbReference>